<reference evidence="1 2" key="1">
    <citation type="submission" date="2020-09" db="EMBL/GenBank/DDBJ databases">
        <title>TT11 complete genome.</title>
        <authorList>
            <person name="Wu Z."/>
        </authorList>
    </citation>
    <scope>NUCLEOTIDE SEQUENCE [LARGE SCALE GENOMIC DNA]</scope>
    <source>
        <strain evidence="1 2">TT11</strain>
    </source>
</reference>
<proteinExistence type="predicted"/>
<dbReference type="RefSeq" id="WP_188230354.1">
    <property type="nucleotide sequence ID" value="NZ_JACVXB010000004.1"/>
</dbReference>
<dbReference type="AlphaFoldDB" id="A0A8J6Q7G5"/>
<protein>
    <recommendedName>
        <fullName evidence="3">DUF4369 domain-containing protein</fullName>
    </recommendedName>
</protein>
<dbReference type="PROSITE" id="PS51257">
    <property type="entry name" value="PROKAR_LIPOPROTEIN"/>
    <property type="match status" value="1"/>
</dbReference>
<evidence type="ECO:0000313" key="1">
    <source>
        <dbReference type="EMBL" id="MBD0832563.1"/>
    </source>
</evidence>
<gene>
    <name evidence="1" type="ORF">ICJ83_10515</name>
</gene>
<dbReference type="EMBL" id="JACVXB010000004">
    <property type="protein sequence ID" value="MBD0832563.1"/>
    <property type="molecule type" value="Genomic_DNA"/>
</dbReference>
<dbReference type="Proteomes" id="UP000600588">
    <property type="component" value="Unassembled WGS sequence"/>
</dbReference>
<evidence type="ECO:0000313" key="2">
    <source>
        <dbReference type="Proteomes" id="UP000600588"/>
    </source>
</evidence>
<evidence type="ECO:0008006" key="3">
    <source>
        <dbReference type="Google" id="ProtNLM"/>
    </source>
</evidence>
<comment type="caution">
    <text evidence="1">The sequence shown here is derived from an EMBL/GenBank/DDBJ whole genome shotgun (WGS) entry which is preliminary data.</text>
</comment>
<keyword evidence="2" id="KW-1185">Reference proteome</keyword>
<name>A0A8J6Q7G5_9FLAO</name>
<organism evidence="1 2">
    <name type="scientific">Aestuariibaculum sediminum</name>
    <dbReference type="NCBI Taxonomy" id="2770637"/>
    <lineage>
        <taxon>Bacteria</taxon>
        <taxon>Pseudomonadati</taxon>
        <taxon>Bacteroidota</taxon>
        <taxon>Flavobacteriia</taxon>
        <taxon>Flavobacteriales</taxon>
        <taxon>Flavobacteriaceae</taxon>
    </lineage>
</organism>
<accession>A0A8J6Q7G5</accession>
<sequence length="267" mass="30687">MKNNLFYFIILLCTVYLVFGCQNKLCNSTVTNKNNFTVHAKLKNLKKGYVIIESKDESLPNTFNRDTVSVDNGGFTYTNCIDNYKIFSVYLPQLLNGKEYKNTKHSISCNTSKKIWFIGYPGARISIYGKVSNFVDGYPVDDKGVNNDLKSVFSQTIPIENIIENLISKSNEGELVQLSKKEINDSLSYYDNLVKNIKIEFIKSHPNSVAAAYLINSSYANQEFDNILTAKLIENMNHEKLREVSFYREVLQRLSANFKLNPRFYKH</sequence>